<evidence type="ECO:0000313" key="3">
    <source>
        <dbReference type="Proteomes" id="UP000320184"/>
    </source>
</evidence>
<proteinExistence type="predicted"/>
<reference evidence="2 3" key="1">
    <citation type="journal article" date="2019" name="Nat. Microbiol.">
        <title>Mediterranean grassland soil C-N compound turnover is dependent on rainfall and depth, and is mediated by genomically divergent microorganisms.</title>
        <authorList>
            <person name="Diamond S."/>
            <person name="Andeer P.F."/>
            <person name="Li Z."/>
            <person name="Crits-Christoph A."/>
            <person name="Burstein D."/>
            <person name="Anantharaman K."/>
            <person name="Lane K.R."/>
            <person name="Thomas B.C."/>
            <person name="Pan C."/>
            <person name="Northen T.R."/>
            <person name="Banfield J.F."/>
        </authorList>
    </citation>
    <scope>NUCLEOTIDE SEQUENCE [LARGE SCALE GENOMIC DNA]</scope>
    <source>
        <strain evidence="2">WS_3</strain>
    </source>
</reference>
<dbReference type="PANTHER" id="PTHR34988">
    <property type="entry name" value="PROTEIN, PUTATIVE-RELATED"/>
    <property type="match status" value="1"/>
</dbReference>
<organism evidence="2 3">
    <name type="scientific">Eiseniibacteriota bacterium</name>
    <dbReference type="NCBI Taxonomy" id="2212470"/>
    <lineage>
        <taxon>Bacteria</taxon>
        <taxon>Candidatus Eiseniibacteriota</taxon>
    </lineage>
</organism>
<sequence length="174" mass="18839">MDRERVPRAPGHRRVLRLDGAARALGMGDRGGGGVEYQRTRYGYAVRLDPGEEIVSSLASFAAREGVRAGMISALGAVGETELGFFIRETGTYIRRTFAGEHEIGSLTGNFSELEGQPFPHCHIVIAGPDLVVHTGHLFRGTVTVTCEVQVVTDPGILRRVRRPEAGFNPLDLG</sequence>
<dbReference type="GO" id="GO:0003677">
    <property type="term" value="F:DNA binding"/>
    <property type="evidence" value="ECO:0007669"/>
    <property type="project" value="UniProtKB-KW"/>
</dbReference>
<comment type="caution">
    <text evidence="2">The sequence shown here is derived from an EMBL/GenBank/DDBJ whole genome shotgun (WGS) entry which is preliminary data.</text>
</comment>
<dbReference type="CDD" id="cd11378">
    <property type="entry name" value="DUF296"/>
    <property type="match status" value="1"/>
</dbReference>
<dbReference type="AlphaFoldDB" id="A0A538SQZ8"/>
<protein>
    <submittedName>
        <fullName evidence="2">DNA-binding protein</fullName>
    </submittedName>
</protein>
<dbReference type="InterPro" id="IPR005175">
    <property type="entry name" value="PPC_dom"/>
</dbReference>
<name>A0A538SQZ8_UNCEI</name>
<gene>
    <name evidence="2" type="ORF">E6K73_00735</name>
</gene>
<dbReference type="Proteomes" id="UP000320184">
    <property type="component" value="Unassembled WGS sequence"/>
</dbReference>
<evidence type="ECO:0000259" key="1">
    <source>
        <dbReference type="PROSITE" id="PS51742"/>
    </source>
</evidence>
<feature type="domain" description="PPC" evidence="1">
    <location>
        <begin position="38"/>
        <end position="174"/>
    </location>
</feature>
<dbReference type="Gene3D" id="3.30.1330.80">
    <property type="entry name" value="Hypothetical protein, similar to alpha- acetolactate decarboxylase, domain 2"/>
    <property type="match status" value="1"/>
</dbReference>
<dbReference type="EMBL" id="VBOT01000008">
    <property type="protein sequence ID" value="TMQ53804.1"/>
    <property type="molecule type" value="Genomic_DNA"/>
</dbReference>
<evidence type="ECO:0000313" key="2">
    <source>
        <dbReference type="EMBL" id="TMQ53804.1"/>
    </source>
</evidence>
<dbReference type="Pfam" id="PF03479">
    <property type="entry name" value="PCC"/>
    <property type="match status" value="1"/>
</dbReference>
<dbReference type="PROSITE" id="PS51742">
    <property type="entry name" value="PPC"/>
    <property type="match status" value="1"/>
</dbReference>
<keyword evidence="2" id="KW-0238">DNA-binding</keyword>
<dbReference type="SUPFAM" id="SSF117856">
    <property type="entry name" value="AF0104/ALDC/Ptd012-like"/>
    <property type="match status" value="1"/>
</dbReference>
<dbReference type="PANTHER" id="PTHR34988:SF1">
    <property type="entry name" value="DNA-BINDING PROTEIN"/>
    <property type="match status" value="1"/>
</dbReference>
<accession>A0A538SQZ8</accession>